<dbReference type="InterPro" id="IPR024167">
    <property type="entry name" value="Cytochrome_c4-like"/>
</dbReference>
<dbReference type="Pfam" id="PF00034">
    <property type="entry name" value="Cytochrom_C"/>
    <property type="match status" value="2"/>
</dbReference>
<feature type="binding site" description="covalent" evidence="8">
    <location>
        <position position="32"/>
    </location>
    <ligand>
        <name>heme c</name>
        <dbReference type="ChEBI" id="CHEBI:61717"/>
        <label>1</label>
    </ligand>
</feature>
<dbReference type="SUPFAM" id="SSF46626">
    <property type="entry name" value="Cytochrome c"/>
    <property type="match status" value="2"/>
</dbReference>
<feature type="chain" id="PRO_5004536336" description="Cytochrome c domain-containing protein" evidence="10">
    <location>
        <begin position="21"/>
        <end position="211"/>
    </location>
</feature>
<evidence type="ECO:0000256" key="9">
    <source>
        <dbReference type="PIRSR" id="PIRSR000005-2"/>
    </source>
</evidence>
<protein>
    <recommendedName>
        <fullName evidence="11">Cytochrome c domain-containing protein</fullName>
    </recommendedName>
</protein>
<dbReference type="PATRIC" id="fig|1245471.3.peg.2373"/>
<dbReference type="InterPro" id="IPR050597">
    <property type="entry name" value="Cytochrome_c_Oxidase_Subunit"/>
</dbReference>
<organism evidence="12 13">
    <name type="scientific">Metapseudomonas resinovorans NBRC 106553</name>
    <dbReference type="NCBI Taxonomy" id="1245471"/>
    <lineage>
        <taxon>Bacteria</taxon>
        <taxon>Pseudomonadati</taxon>
        <taxon>Pseudomonadota</taxon>
        <taxon>Gammaproteobacteria</taxon>
        <taxon>Pseudomonadales</taxon>
        <taxon>Pseudomonadaceae</taxon>
        <taxon>Metapseudomonas</taxon>
    </lineage>
</organism>
<keyword evidence="2" id="KW-0813">Transport</keyword>
<evidence type="ECO:0000256" key="1">
    <source>
        <dbReference type="ARBA" id="ARBA00004418"/>
    </source>
</evidence>
<keyword evidence="10" id="KW-0732">Signal</keyword>
<keyword evidence="5" id="KW-0574">Periplasm</keyword>
<feature type="signal peptide" evidence="10">
    <location>
        <begin position="1"/>
        <end position="20"/>
    </location>
</feature>
<feature type="domain" description="Cytochrome c" evidence="11">
    <location>
        <begin position="115"/>
        <end position="204"/>
    </location>
</feature>
<evidence type="ECO:0000256" key="8">
    <source>
        <dbReference type="PIRSR" id="PIRSR000005-1"/>
    </source>
</evidence>
<feature type="binding site" description="axial binding residue" evidence="9">
    <location>
        <position position="36"/>
    </location>
    <ligand>
        <name>heme c</name>
        <dbReference type="ChEBI" id="CHEBI:61717"/>
        <label>1</label>
    </ligand>
    <ligandPart>
        <name>Fe</name>
        <dbReference type="ChEBI" id="CHEBI:18248"/>
    </ligandPart>
</feature>
<dbReference type="STRING" id="1245471.PCA10_23470"/>
<dbReference type="KEGG" id="pre:PCA10_23470"/>
<dbReference type="eggNOG" id="COG2863">
    <property type="taxonomic scope" value="Bacteria"/>
</dbReference>
<dbReference type="PROSITE" id="PS51007">
    <property type="entry name" value="CYTC"/>
    <property type="match status" value="2"/>
</dbReference>
<dbReference type="PANTHER" id="PTHR33751">
    <property type="entry name" value="CBB3-TYPE CYTOCHROME C OXIDASE SUBUNIT FIXP"/>
    <property type="match status" value="1"/>
</dbReference>
<evidence type="ECO:0000256" key="5">
    <source>
        <dbReference type="ARBA" id="ARBA00022764"/>
    </source>
</evidence>
<evidence type="ECO:0000256" key="7">
    <source>
        <dbReference type="ARBA" id="ARBA00023004"/>
    </source>
</evidence>
<keyword evidence="7 9" id="KW-0408">Iron</keyword>
<comment type="subcellular location">
    <subcellularLocation>
        <location evidence="1">Periplasm</location>
    </subcellularLocation>
</comment>
<keyword evidence="6" id="KW-0249">Electron transport</keyword>
<reference evidence="12 13" key="1">
    <citation type="journal article" date="2013" name="Genome Announc.">
        <title>Complete Genome Sequence of the Carbazole Degrader Pseudomonas resinovorans Strain CA10 (NBRC 106553).</title>
        <authorList>
            <person name="Shintani M."/>
            <person name="Hosoyama A."/>
            <person name="Ohji S."/>
            <person name="Tsuchikane K."/>
            <person name="Takarada H."/>
            <person name="Yamazoe A."/>
            <person name="Fujita N."/>
            <person name="Nojiri H."/>
        </authorList>
    </citation>
    <scope>NUCLEOTIDE SEQUENCE [LARGE SCALE GENOMIC DNA]</scope>
    <source>
        <strain evidence="12 13">NBRC 106553</strain>
    </source>
</reference>
<sequence>MKYCICSGALLLAATLHVQAGPVPAAATLQTCAACHGDRGQGNPALGAPRLAGQQADYLLQQLQGFKTGRRGYDARDSHGAQMRAVVANLDEAEFASLALHYAGQDLGSGGESSVANAGGKAAYQGTCAACHGPVGDGYALLKTPNLRILDAAYLERQLSHYAEGLRGADAHADQHGIWMRGISLQVGGAAERKAIVDYIGTLAPTSAAGQ</sequence>
<dbReference type="AlphaFoldDB" id="S6BG91"/>
<feature type="binding site" description="covalent" evidence="8">
    <location>
        <position position="128"/>
    </location>
    <ligand>
        <name>heme c</name>
        <dbReference type="ChEBI" id="CHEBI:61717"/>
        <label>2</label>
    </ligand>
</feature>
<dbReference type="InterPro" id="IPR009056">
    <property type="entry name" value="Cyt_c-like_dom"/>
</dbReference>
<keyword evidence="4 9" id="KW-0479">Metal-binding</keyword>
<evidence type="ECO:0000313" key="12">
    <source>
        <dbReference type="EMBL" id="BAN48079.1"/>
    </source>
</evidence>
<evidence type="ECO:0000256" key="10">
    <source>
        <dbReference type="SAM" id="SignalP"/>
    </source>
</evidence>
<dbReference type="Proteomes" id="UP000015503">
    <property type="component" value="Chromosome"/>
</dbReference>
<dbReference type="RefSeq" id="WP_016492275.1">
    <property type="nucleotide sequence ID" value="NC_021499.1"/>
</dbReference>
<feature type="binding site" description="axial binding residue" evidence="9">
    <location>
        <position position="180"/>
    </location>
    <ligand>
        <name>heme c</name>
        <dbReference type="ChEBI" id="CHEBI:61717"/>
        <label>2</label>
    </ligand>
    <ligandPart>
        <name>Fe</name>
        <dbReference type="ChEBI" id="CHEBI:18248"/>
    </ligandPart>
</feature>
<dbReference type="GO" id="GO:0042597">
    <property type="term" value="C:periplasmic space"/>
    <property type="evidence" value="ECO:0007669"/>
    <property type="project" value="UniProtKB-SubCell"/>
</dbReference>
<evidence type="ECO:0000256" key="6">
    <source>
        <dbReference type="ARBA" id="ARBA00022982"/>
    </source>
</evidence>
<dbReference type="GO" id="GO:0009055">
    <property type="term" value="F:electron transfer activity"/>
    <property type="evidence" value="ECO:0007669"/>
    <property type="project" value="InterPro"/>
</dbReference>
<name>S6BG91_METRE</name>
<dbReference type="OrthoDB" id="9773456at2"/>
<feature type="binding site" description="covalent" evidence="8">
    <location>
        <position position="131"/>
    </location>
    <ligand>
        <name>heme c</name>
        <dbReference type="ChEBI" id="CHEBI:61717"/>
        <label>2</label>
    </ligand>
</feature>
<evidence type="ECO:0000256" key="4">
    <source>
        <dbReference type="ARBA" id="ARBA00022723"/>
    </source>
</evidence>
<dbReference type="EMBL" id="AP013068">
    <property type="protein sequence ID" value="BAN48079.1"/>
    <property type="molecule type" value="Genomic_DNA"/>
</dbReference>
<dbReference type="HOGENOM" id="CLU_076280_1_2_6"/>
<evidence type="ECO:0000256" key="3">
    <source>
        <dbReference type="ARBA" id="ARBA00022617"/>
    </source>
</evidence>
<evidence type="ECO:0000259" key="11">
    <source>
        <dbReference type="PROSITE" id="PS51007"/>
    </source>
</evidence>
<proteinExistence type="predicted"/>
<keyword evidence="13" id="KW-1185">Reference proteome</keyword>
<gene>
    <name evidence="12" type="ORF">PCA10_23470</name>
</gene>
<dbReference type="GO" id="GO:0020037">
    <property type="term" value="F:heme binding"/>
    <property type="evidence" value="ECO:0007669"/>
    <property type="project" value="InterPro"/>
</dbReference>
<feature type="binding site" description="covalent" evidence="8">
    <location>
        <position position="35"/>
    </location>
    <ligand>
        <name>heme c</name>
        <dbReference type="ChEBI" id="CHEBI:61717"/>
        <label>1</label>
    </ligand>
</feature>
<comment type="PTM">
    <text evidence="8">Binds 2 heme c groups covalently per subunit.</text>
</comment>
<accession>S6BG91</accession>
<evidence type="ECO:0000313" key="13">
    <source>
        <dbReference type="Proteomes" id="UP000015503"/>
    </source>
</evidence>
<keyword evidence="3 8" id="KW-0349">Heme</keyword>
<feature type="binding site" description="axial binding residue" evidence="9">
    <location>
        <position position="132"/>
    </location>
    <ligand>
        <name>heme c</name>
        <dbReference type="ChEBI" id="CHEBI:61717"/>
        <label>2</label>
    </ligand>
    <ligandPart>
        <name>Fe</name>
        <dbReference type="ChEBI" id="CHEBI:18248"/>
    </ligandPart>
</feature>
<dbReference type="InterPro" id="IPR036909">
    <property type="entry name" value="Cyt_c-like_dom_sf"/>
</dbReference>
<feature type="binding site" description="axial binding residue" evidence="9">
    <location>
        <position position="83"/>
    </location>
    <ligand>
        <name>heme c</name>
        <dbReference type="ChEBI" id="CHEBI:61717"/>
        <label>1</label>
    </ligand>
    <ligandPart>
        <name>Fe</name>
        <dbReference type="ChEBI" id="CHEBI:18248"/>
    </ligandPart>
</feature>
<feature type="domain" description="Cytochrome c" evidence="11">
    <location>
        <begin position="16"/>
        <end position="106"/>
    </location>
</feature>
<dbReference type="PIRSF" id="PIRSF000005">
    <property type="entry name" value="Cytochrome_c4"/>
    <property type="match status" value="1"/>
</dbReference>
<dbReference type="GO" id="GO:0005506">
    <property type="term" value="F:iron ion binding"/>
    <property type="evidence" value="ECO:0007669"/>
    <property type="project" value="InterPro"/>
</dbReference>
<evidence type="ECO:0000256" key="2">
    <source>
        <dbReference type="ARBA" id="ARBA00022448"/>
    </source>
</evidence>
<dbReference type="Gene3D" id="1.10.760.10">
    <property type="entry name" value="Cytochrome c-like domain"/>
    <property type="match status" value="2"/>
</dbReference>
<dbReference type="PANTHER" id="PTHR33751:SF9">
    <property type="entry name" value="CYTOCHROME C4"/>
    <property type="match status" value="1"/>
</dbReference>